<dbReference type="SUPFAM" id="SSF52047">
    <property type="entry name" value="RNI-like"/>
    <property type="match status" value="1"/>
</dbReference>
<dbReference type="SMART" id="SM00368">
    <property type="entry name" value="LRR_RI"/>
    <property type="match status" value="2"/>
</dbReference>
<dbReference type="InterPro" id="IPR032675">
    <property type="entry name" value="LRR_dom_sf"/>
</dbReference>
<protein>
    <recommendedName>
        <fullName evidence="3">Leucine-rich repeat-containing protein 71</fullName>
    </recommendedName>
</protein>
<evidence type="ECO:0000313" key="1">
    <source>
        <dbReference type="EMBL" id="KAF9410859.1"/>
    </source>
</evidence>
<organism evidence="1 2">
    <name type="scientific">Spodoptera exigua</name>
    <name type="common">Beet armyworm</name>
    <name type="synonym">Noctua fulgens</name>
    <dbReference type="NCBI Taxonomy" id="7107"/>
    <lineage>
        <taxon>Eukaryota</taxon>
        <taxon>Metazoa</taxon>
        <taxon>Ecdysozoa</taxon>
        <taxon>Arthropoda</taxon>
        <taxon>Hexapoda</taxon>
        <taxon>Insecta</taxon>
        <taxon>Pterygota</taxon>
        <taxon>Neoptera</taxon>
        <taxon>Endopterygota</taxon>
        <taxon>Lepidoptera</taxon>
        <taxon>Glossata</taxon>
        <taxon>Ditrysia</taxon>
        <taxon>Noctuoidea</taxon>
        <taxon>Noctuidae</taxon>
        <taxon>Amphipyrinae</taxon>
        <taxon>Spodoptera</taxon>
    </lineage>
</organism>
<dbReference type="PANTHER" id="PTHR46984">
    <property type="entry name" value="LEUCINE-RICH REPEAT-CONTAINING PROTEIN 71"/>
    <property type="match status" value="1"/>
</dbReference>
<accession>A0A835L5X8</accession>
<keyword evidence="2" id="KW-1185">Reference proteome</keyword>
<name>A0A835L5X8_SPOEX</name>
<gene>
    <name evidence="1" type="ORF">HW555_010197</name>
</gene>
<reference evidence="1" key="1">
    <citation type="submission" date="2020-08" db="EMBL/GenBank/DDBJ databases">
        <title>Spodoptera exigua strain:BAW_Kor-Di-RS1 Genome sequencing and assembly.</title>
        <authorList>
            <person name="Kim J."/>
            <person name="Nam H.Y."/>
            <person name="Kwon M."/>
            <person name="Choi J.H."/>
            <person name="Cho S.R."/>
            <person name="Kim G.-H."/>
        </authorList>
    </citation>
    <scope>NUCLEOTIDE SEQUENCE</scope>
    <source>
        <strain evidence="1">BAW_Kor-Di-RS1</strain>
        <tissue evidence="1">Whole-body</tissue>
    </source>
</reference>
<proteinExistence type="predicted"/>
<dbReference type="EMBL" id="JACKWZ010000243">
    <property type="protein sequence ID" value="KAF9410859.1"/>
    <property type="molecule type" value="Genomic_DNA"/>
</dbReference>
<dbReference type="Pfam" id="PF13516">
    <property type="entry name" value="LRR_6"/>
    <property type="match status" value="3"/>
</dbReference>
<dbReference type="InterPro" id="IPR001611">
    <property type="entry name" value="Leu-rich_rpt"/>
</dbReference>
<sequence>MIGSKNNATVSSIAATVAGADTDNELKLQSNIIAGKSQSAQAPVISPLEFENFVPWVCKQWCTSTAILITRKTQGQENQTRKSITIKAKSLVFGNGSKPRINDEFSSLGCVQIESKKNLLVFSEQVVPITTYYDAKKRLIEIAFLECKVHLSRKIIHAISLAVPYHSTLTRFTFRKSKLTCDIIYEISKLLPISNITEVCLDDSEVKEGNYYVLLEQYSQLKYLSLNRCNINDAICKKIFTNLDFGAPAATTLQLLDLACNEITDEGAKFIGQVLRLNRCLMHLNLSGNRITDEGFRPIIESLMEFPLKPDDIMTMRRRKITHIQSKMSVYLRCLTDLKYGKGPEPLEDLDNSTCERKTLTKRLRKKSKKTTLHQSAEDVADVMTQGIVGDFYDPFASDNLVYKDDVAYCMGNFILCYLNLAYNNLEFPSVQRIRHALAYQDEVTKVRNETGLIRVVLDGNYIPQNCDELDEIDIYLKKAIFLRNHTRKTKVSSSTKRLCSSTKCSTSFEEKM</sequence>
<evidence type="ECO:0000313" key="2">
    <source>
        <dbReference type="Proteomes" id="UP000648187"/>
    </source>
</evidence>
<evidence type="ECO:0008006" key="3">
    <source>
        <dbReference type="Google" id="ProtNLM"/>
    </source>
</evidence>
<dbReference type="Gene3D" id="3.80.10.10">
    <property type="entry name" value="Ribonuclease Inhibitor"/>
    <property type="match status" value="2"/>
</dbReference>
<comment type="caution">
    <text evidence="1">The sequence shown here is derived from an EMBL/GenBank/DDBJ whole genome shotgun (WGS) entry which is preliminary data.</text>
</comment>
<dbReference type="AlphaFoldDB" id="A0A835L5X8"/>
<dbReference type="PANTHER" id="PTHR46984:SF1">
    <property type="entry name" value="LEUCINE-RICH REPEAT-CONTAINING PROTEIN 71"/>
    <property type="match status" value="1"/>
</dbReference>
<dbReference type="InterPro" id="IPR053040">
    <property type="entry name" value="LRR-containing_protein_71"/>
</dbReference>
<dbReference type="Proteomes" id="UP000648187">
    <property type="component" value="Unassembled WGS sequence"/>
</dbReference>